<keyword evidence="4" id="KW-1185">Reference proteome</keyword>
<sequence length="152" mass="16737">MSSPKPSTARPSLIVAAMQCAQALADKQQADRERSRTFVASEAEATTASHPQEDLGVFSEPSAPVAQNGGKCKRQPQNVATKRDKLKVVKWMIEAEKQEKKRLFKRTIDHFPGFFRASDSANYMKVSLSPTDAVGDTDILQDDVQLTQEATV</sequence>
<feature type="region of interest" description="Disordered" evidence="1">
    <location>
        <begin position="26"/>
        <end position="79"/>
    </location>
</feature>
<dbReference type="EMBL" id="WSZM01000966">
    <property type="protein sequence ID" value="KAF4028785.1"/>
    <property type="molecule type" value="Genomic_DNA"/>
</dbReference>
<evidence type="ECO:0000256" key="1">
    <source>
        <dbReference type="SAM" id="MobiDB-lite"/>
    </source>
</evidence>
<name>A0A833W462_PHYIN</name>
<comment type="caution">
    <text evidence="2">The sequence shown here is derived from an EMBL/GenBank/DDBJ whole genome shotgun (WGS) entry which is preliminary data.</text>
</comment>
<evidence type="ECO:0000313" key="3">
    <source>
        <dbReference type="EMBL" id="KAF4028785.1"/>
    </source>
</evidence>
<dbReference type="Proteomes" id="UP000602510">
    <property type="component" value="Unassembled WGS sequence"/>
</dbReference>
<evidence type="ECO:0000313" key="2">
    <source>
        <dbReference type="EMBL" id="KAF4027952.1"/>
    </source>
</evidence>
<protein>
    <submittedName>
        <fullName evidence="2">Uncharacterized protein</fullName>
    </submittedName>
</protein>
<accession>A0A833W462</accession>
<proteinExistence type="predicted"/>
<evidence type="ECO:0000313" key="4">
    <source>
        <dbReference type="Proteomes" id="UP000602510"/>
    </source>
</evidence>
<dbReference type="AlphaFoldDB" id="A0A833W462"/>
<dbReference type="EMBL" id="WSZM01001229">
    <property type="protein sequence ID" value="KAF4027952.1"/>
    <property type="molecule type" value="Genomic_DNA"/>
</dbReference>
<organism evidence="2 4">
    <name type="scientific">Phytophthora infestans</name>
    <name type="common">Potato late blight agent</name>
    <name type="synonym">Botrytis infestans</name>
    <dbReference type="NCBI Taxonomy" id="4787"/>
    <lineage>
        <taxon>Eukaryota</taxon>
        <taxon>Sar</taxon>
        <taxon>Stramenopiles</taxon>
        <taxon>Oomycota</taxon>
        <taxon>Peronosporomycetes</taxon>
        <taxon>Peronosporales</taxon>
        <taxon>Peronosporaceae</taxon>
        <taxon>Phytophthora</taxon>
    </lineage>
</organism>
<gene>
    <name evidence="3" type="ORF">GN244_ATG19519</name>
    <name evidence="2" type="ORF">GN244_ATG20411</name>
</gene>
<reference evidence="2" key="1">
    <citation type="submission" date="2020-04" db="EMBL/GenBank/DDBJ databases">
        <title>Hybrid Assembly of Korean Phytophthora infestans isolates.</title>
        <authorList>
            <person name="Prokchorchik M."/>
            <person name="Lee Y."/>
            <person name="Seo J."/>
            <person name="Cho J.-H."/>
            <person name="Park Y.-E."/>
            <person name="Jang D.-C."/>
            <person name="Im J.-S."/>
            <person name="Choi J.-G."/>
            <person name="Park H.-J."/>
            <person name="Lee G.-B."/>
            <person name="Lee Y.-G."/>
            <person name="Hong S.-Y."/>
            <person name="Cho K."/>
            <person name="Sohn K.H."/>
        </authorList>
    </citation>
    <scope>NUCLEOTIDE SEQUENCE</scope>
    <source>
        <strain evidence="2">KR_1_A1</strain>
    </source>
</reference>